<dbReference type="SMART" id="SM00257">
    <property type="entry name" value="LysM"/>
    <property type="match status" value="2"/>
</dbReference>
<dbReference type="SUPFAM" id="SSF54106">
    <property type="entry name" value="LysM domain"/>
    <property type="match status" value="2"/>
</dbReference>
<dbReference type="InterPro" id="IPR023346">
    <property type="entry name" value="Lysozyme-like_dom_sf"/>
</dbReference>
<accession>A0AAJ1MHU5</accession>
<dbReference type="InterPro" id="IPR018392">
    <property type="entry name" value="LysM"/>
</dbReference>
<dbReference type="CDD" id="cd00118">
    <property type="entry name" value="LysM"/>
    <property type="match status" value="2"/>
</dbReference>
<dbReference type="Proteomes" id="UP001221217">
    <property type="component" value="Unassembled WGS sequence"/>
</dbReference>
<comment type="caution">
    <text evidence="3">The sequence shown here is derived from an EMBL/GenBank/DDBJ whole genome shotgun (WGS) entry which is preliminary data.</text>
</comment>
<evidence type="ECO:0000313" key="4">
    <source>
        <dbReference type="Proteomes" id="UP001221217"/>
    </source>
</evidence>
<dbReference type="PANTHER" id="PTHR33734">
    <property type="entry name" value="LYSM DOMAIN-CONTAINING GPI-ANCHORED PROTEIN 2"/>
    <property type="match status" value="1"/>
</dbReference>
<protein>
    <submittedName>
        <fullName evidence="3">LysM peptidoglycan-binding domain-containing protein</fullName>
    </submittedName>
</protein>
<dbReference type="PANTHER" id="PTHR33734:SF22">
    <property type="entry name" value="MEMBRANE-BOUND LYTIC MUREIN TRANSGLYCOSYLASE D"/>
    <property type="match status" value="1"/>
</dbReference>
<dbReference type="AlphaFoldDB" id="A0AAJ1MHU5"/>
<keyword evidence="1" id="KW-0732">Signal</keyword>
<evidence type="ECO:0000259" key="2">
    <source>
        <dbReference type="PROSITE" id="PS51782"/>
    </source>
</evidence>
<reference evidence="3 4" key="1">
    <citation type="submission" date="2022-12" db="EMBL/GenBank/DDBJ databases">
        <title>Metagenome assembled genome from gulf of manar.</title>
        <authorList>
            <person name="Kohli P."/>
            <person name="Pk S."/>
            <person name="Venkata Ramana C."/>
            <person name="Sasikala C."/>
        </authorList>
    </citation>
    <scope>NUCLEOTIDE SEQUENCE [LARGE SCALE GENOMIC DNA]</scope>
    <source>
        <strain evidence="3">JB008</strain>
    </source>
</reference>
<feature type="signal peptide" evidence="1">
    <location>
        <begin position="1"/>
        <end position="20"/>
    </location>
</feature>
<organism evidence="3 4">
    <name type="scientific">Candidatus Thalassospirochaeta sargassi</name>
    <dbReference type="NCBI Taxonomy" id="3119039"/>
    <lineage>
        <taxon>Bacteria</taxon>
        <taxon>Pseudomonadati</taxon>
        <taxon>Spirochaetota</taxon>
        <taxon>Spirochaetia</taxon>
        <taxon>Spirochaetales</taxon>
        <taxon>Spirochaetaceae</taxon>
        <taxon>Candidatus Thalassospirochaeta</taxon>
    </lineage>
</organism>
<evidence type="ECO:0000313" key="3">
    <source>
        <dbReference type="EMBL" id="MDC7225618.1"/>
    </source>
</evidence>
<name>A0AAJ1MHU5_9SPIO</name>
<dbReference type="PROSITE" id="PS51782">
    <property type="entry name" value="LYSM"/>
    <property type="match status" value="2"/>
</dbReference>
<feature type="chain" id="PRO_5042596869" evidence="1">
    <location>
        <begin position="21"/>
        <end position="430"/>
    </location>
</feature>
<dbReference type="Pfam" id="PF01464">
    <property type="entry name" value="SLT"/>
    <property type="match status" value="1"/>
</dbReference>
<dbReference type="EMBL" id="JAQQAL010000008">
    <property type="protein sequence ID" value="MDC7225618.1"/>
    <property type="molecule type" value="Genomic_DNA"/>
</dbReference>
<dbReference type="Gene3D" id="1.10.530.10">
    <property type="match status" value="1"/>
</dbReference>
<gene>
    <name evidence="3" type="ORF">PQJ61_02510</name>
</gene>
<dbReference type="CDD" id="cd16894">
    <property type="entry name" value="MltD-like"/>
    <property type="match status" value="1"/>
</dbReference>
<sequence>MSKKILILILLSALTLNVFADNWIYQPPAGFKMPTQDIGGPILHSIPTPDDPLIQHYITEYSTSGGQKTMTAILKRGAPYLGFIYDRLLDKGMPFELMYLPAIESGFRAWALSRSGAAGFWQFMMNSIAPYDIEVNEWRDDRRDFWKATDAALAKLQYNYQRTGSWPLAVAAYNCGLGRIERAVAASGSSDYIELYEQGYIPRETRNYVPKFFAFAHLAGFAEISRLSAAAVFSMDTARKSADWERIELKQAVNLVILASKAGIPVNLLHEANAELRHGITPPAGSGYFLKVPAAYSDNVRKVLETTEEPLMRFYIHEIQGGDTLYALSRHFGVSVSMIEMYNPAADARALRSGQKIIIPALKETGPYRSDYKAPERWTETASYTVKAGDSLWSISRAFNTTVEEITFNNGMSANDTLKAGRVIQVPQEF</sequence>
<proteinExistence type="predicted"/>
<dbReference type="InterPro" id="IPR008258">
    <property type="entry name" value="Transglycosylase_SLT_dom_1"/>
</dbReference>
<feature type="domain" description="LysM" evidence="2">
    <location>
        <begin position="382"/>
        <end position="426"/>
    </location>
</feature>
<evidence type="ECO:0000256" key="1">
    <source>
        <dbReference type="SAM" id="SignalP"/>
    </source>
</evidence>
<dbReference type="SUPFAM" id="SSF53955">
    <property type="entry name" value="Lysozyme-like"/>
    <property type="match status" value="1"/>
</dbReference>
<dbReference type="Pfam" id="PF01476">
    <property type="entry name" value="LysM"/>
    <property type="match status" value="2"/>
</dbReference>
<dbReference type="InterPro" id="IPR036779">
    <property type="entry name" value="LysM_dom_sf"/>
</dbReference>
<dbReference type="Gene3D" id="3.10.350.10">
    <property type="entry name" value="LysM domain"/>
    <property type="match status" value="2"/>
</dbReference>
<feature type="domain" description="LysM" evidence="2">
    <location>
        <begin position="315"/>
        <end position="359"/>
    </location>
</feature>